<evidence type="ECO:0000256" key="1">
    <source>
        <dbReference type="SAM" id="MobiDB-lite"/>
    </source>
</evidence>
<keyword evidence="3" id="KW-1185">Reference proteome</keyword>
<reference evidence="2 3" key="1">
    <citation type="submission" date="2014-09" db="EMBL/GenBank/DDBJ databases">
        <authorList>
            <person name="Ellenberger Sabrina"/>
        </authorList>
    </citation>
    <scope>NUCLEOTIDE SEQUENCE [LARGE SCALE GENOMIC DNA]</scope>
    <source>
        <strain evidence="2 3">CBS 412.66</strain>
    </source>
</reference>
<dbReference type="Proteomes" id="UP000054107">
    <property type="component" value="Unassembled WGS sequence"/>
</dbReference>
<gene>
    <name evidence="2" type="primary">PARPA_12629.1 scaffold 45263</name>
</gene>
<feature type="region of interest" description="Disordered" evidence="1">
    <location>
        <begin position="303"/>
        <end position="347"/>
    </location>
</feature>
<evidence type="ECO:0000313" key="3">
    <source>
        <dbReference type="Proteomes" id="UP000054107"/>
    </source>
</evidence>
<dbReference type="EMBL" id="LN733809">
    <property type="protein sequence ID" value="CEP18325.1"/>
    <property type="molecule type" value="Genomic_DNA"/>
</dbReference>
<proteinExistence type="predicted"/>
<sequence length="347" mass="39458">MEFPAILTANCGVSKTVADLLRPCMQNSVGPQRFQNILRKIHTLRHDRLKLQYLISAYSKEHGIAAQLNISIQPNIQPFSSFDDQNPYAGYVPTGTYFRTLYTANIQKLQPKMDKHKMLLDGKRELEDVWRGESTSAASKFERQVNENEYGAMSQYIMGRRIDLLLKGHLSDDKDKQQIIEMAAMEIKSTGVCLETEVIQLNKNVRVNKSILGCLRSHCGEYADDSLFTIGMDVIGLSGYHYVIKQFEDVVVATKAHDENMFLPAGIDEIMDFMNSNTLDQLLNYMDEITSLYQKVKLSSKRFKRQRTSSRTSNSVAPRVSPPPSNHEFPGATFFTPKRPTNKKSQE</sequence>
<dbReference type="OrthoDB" id="2290452at2759"/>
<accession>A0A0B7NS33</accession>
<organism evidence="2 3">
    <name type="scientific">Parasitella parasitica</name>
    <dbReference type="NCBI Taxonomy" id="35722"/>
    <lineage>
        <taxon>Eukaryota</taxon>
        <taxon>Fungi</taxon>
        <taxon>Fungi incertae sedis</taxon>
        <taxon>Mucoromycota</taxon>
        <taxon>Mucoromycotina</taxon>
        <taxon>Mucoromycetes</taxon>
        <taxon>Mucorales</taxon>
        <taxon>Mucorineae</taxon>
        <taxon>Mucoraceae</taxon>
        <taxon>Parasitella</taxon>
    </lineage>
</organism>
<evidence type="ECO:0000313" key="2">
    <source>
        <dbReference type="EMBL" id="CEP18325.1"/>
    </source>
</evidence>
<dbReference type="STRING" id="35722.A0A0B7NS33"/>
<protein>
    <submittedName>
        <fullName evidence="2">Uncharacterized protein</fullName>
    </submittedName>
</protein>
<dbReference type="AlphaFoldDB" id="A0A0B7NS33"/>
<name>A0A0B7NS33_9FUNG</name>